<comment type="caution">
    <text evidence="2">The sequence shown here is derived from an EMBL/GenBank/DDBJ whole genome shotgun (WGS) entry which is preliminary data.</text>
</comment>
<reference evidence="2" key="1">
    <citation type="submission" date="2020-04" db="EMBL/GenBank/DDBJ databases">
        <title>Deep metagenomics examines the oral microbiome during advanced dental caries in children, revealing novel taxa and co-occurrences with host molecules.</title>
        <authorList>
            <person name="Baker J.L."/>
            <person name="Morton J.T."/>
            <person name="Dinis M."/>
            <person name="Alvarez R."/>
            <person name="Tran N.C."/>
            <person name="Knight R."/>
            <person name="Edlund A."/>
        </authorList>
    </citation>
    <scope>NUCLEOTIDE SEQUENCE</scope>
    <source>
        <strain evidence="2">JCVI_44_bin.2</strain>
    </source>
</reference>
<evidence type="ECO:0000313" key="3">
    <source>
        <dbReference type="Proteomes" id="UP000756427"/>
    </source>
</evidence>
<protein>
    <submittedName>
        <fullName evidence="2">Uncharacterized protein</fullName>
    </submittedName>
</protein>
<evidence type="ECO:0000256" key="1">
    <source>
        <dbReference type="SAM" id="MobiDB-lite"/>
    </source>
</evidence>
<accession>A0A930L6J7</accession>
<feature type="compositionally biased region" description="Low complexity" evidence="1">
    <location>
        <begin position="24"/>
        <end position="69"/>
    </location>
</feature>
<dbReference type="RefSeq" id="WP_303975390.1">
    <property type="nucleotide sequence ID" value="NZ_JABZXR010000008.1"/>
</dbReference>
<proteinExistence type="predicted"/>
<gene>
    <name evidence="2" type="ORF">HXO64_02955</name>
</gene>
<dbReference type="AlphaFoldDB" id="A0A930L6J7"/>
<feature type="compositionally biased region" description="Polar residues" evidence="1">
    <location>
        <begin position="70"/>
        <end position="81"/>
    </location>
</feature>
<sequence length="106" mass="11262">MASYSSTPKPRRGHRRVSGGGSVSGAEPLLVGVTTPPVVASGTSSVAGASAKKADAQSQNSQKNQNAQKTGSQRAATSEQPLTPEERERLEWMRQQRPPHWGNNIV</sequence>
<feature type="region of interest" description="Disordered" evidence="1">
    <location>
        <begin position="1"/>
        <end position="106"/>
    </location>
</feature>
<dbReference type="EMBL" id="JABZXR010000008">
    <property type="protein sequence ID" value="MBF1663496.1"/>
    <property type="molecule type" value="Genomic_DNA"/>
</dbReference>
<evidence type="ECO:0000313" key="2">
    <source>
        <dbReference type="EMBL" id="MBF1663496.1"/>
    </source>
</evidence>
<dbReference type="Proteomes" id="UP000756427">
    <property type="component" value="Unassembled WGS sequence"/>
</dbReference>
<name>A0A930L6J7_9MICC</name>
<feature type="compositionally biased region" description="Basic and acidic residues" evidence="1">
    <location>
        <begin position="84"/>
        <end position="94"/>
    </location>
</feature>
<organism evidence="2 3">
    <name type="scientific">Rothia mucilaginosa</name>
    <dbReference type="NCBI Taxonomy" id="43675"/>
    <lineage>
        <taxon>Bacteria</taxon>
        <taxon>Bacillati</taxon>
        <taxon>Actinomycetota</taxon>
        <taxon>Actinomycetes</taxon>
        <taxon>Micrococcales</taxon>
        <taxon>Micrococcaceae</taxon>
        <taxon>Rothia</taxon>
    </lineage>
</organism>